<dbReference type="EMBL" id="JALJOR010000009">
    <property type="protein sequence ID" value="KAK9811568.1"/>
    <property type="molecule type" value="Genomic_DNA"/>
</dbReference>
<dbReference type="Gene3D" id="1.20.5.190">
    <property type="match status" value="1"/>
</dbReference>
<feature type="region of interest" description="Disordered" evidence="2">
    <location>
        <begin position="77"/>
        <end position="100"/>
    </location>
</feature>
<feature type="compositionally biased region" description="Polar residues" evidence="2">
    <location>
        <begin position="463"/>
        <end position="475"/>
    </location>
</feature>
<feature type="coiled-coil region" evidence="1">
    <location>
        <begin position="108"/>
        <end position="278"/>
    </location>
</feature>
<feature type="compositionally biased region" description="Low complexity" evidence="2">
    <location>
        <begin position="410"/>
        <end position="421"/>
    </location>
</feature>
<keyword evidence="4" id="KW-1185">Reference proteome</keyword>
<sequence length="507" mass="56238">MGTPSREGTPDARASPSSMPSQIPYLVPIKHRTNSGSTARSIHLMHELQEHLASVEQLAASRKAELECLREERRELQREKSTHSLGPARLPQSVSGTFRSTETLPPKLRAIIEDNKMLQHELRSYKQKLTASELSMTVSNRQLAGLQQDIERLKSQLKECSRPPEVVATDKQHAEVVEDFQRQLRDLRSQVAIHSKARETDTKRFKQTCQEHVKEKEELKKEIESLKATIAERDKEIRSQALEVRLVTKQLDPLKRSLQEHRKRDEEERRALELAEKARATAGTSHKALAAASPTVPTAVQQTSLRQRVLVQDRVQIMVCIINQDAQEQFYLKSAEERLAKERRNLPKPETAAIAIQAAFRGHFTRQDLKLQQRRHKQELAVVKLQAGLRGWLARREVAALRASLERAAMGSAASDAAPGPAGKGRRSDVPRRSAFVKAGQDAPGGTARTVVSTAKQARRSVAAQQDAASIQRTGSKGVEPGTARAASRIGASHEVPSGRPGVLGGP</sequence>
<dbReference type="AlphaFoldDB" id="A0AAW1PTV1"/>
<feature type="region of interest" description="Disordered" evidence="2">
    <location>
        <begin position="410"/>
        <end position="507"/>
    </location>
</feature>
<keyword evidence="1" id="KW-0175">Coiled coil</keyword>
<reference evidence="3 4" key="1">
    <citation type="journal article" date="2024" name="Nat. Commun.">
        <title>Phylogenomics reveals the evolutionary origins of lichenization in chlorophyte algae.</title>
        <authorList>
            <person name="Puginier C."/>
            <person name="Libourel C."/>
            <person name="Otte J."/>
            <person name="Skaloud P."/>
            <person name="Haon M."/>
            <person name="Grisel S."/>
            <person name="Petersen M."/>
            <person name="Berrin J.G."/>
            <person name="Delaux P.M."/>
            <person name="Dal Grande F."/>
            <person name="Keller J."/>
        </authorList>
    </citation>
    <scope>NUCLEOTIDE SEQUENCE [LARGE SCALE GENOMIC DNA]</scope>
    <source>
        <strain evidence="3 4">SAG 2043</strain>
    </source>
</reference>
<evidence type="ECO:0000313" key="3">
    <source>
        <dbReference type="EMBL" id="KAK9811568.1"/>
    </source>
</evidence>
<evidence type="ECO:0000256" key="2">
    <source>
        <dbReference type="SAM" id="MobiDB-lite"/>
    </source>
</evidence>
<dbReference type="PROSITE" id="PS50096">
    <property type="entry name" value="IQ"/>
    <property type="match status" value="2"/>
</dbReference>
<dbReference type="InterPro" id="IPR000048">
    <property type="entry name" value="IQ_motif_EF-hand-BS"/>
</dbReference>
<comment type="caution">
    <text evidence="3">The sequence shown here is derived from an EMBL/GenBank/DDBJ whole genome shotgun (WGS) entry which is preliminary data.</text>
</comment>
<protein>
    <submittedName>
        <fullName evidence="3">Uncharacterized protein</fullName>
    </submittedName>
</protein>
<organism evidence="3 4">
    <name type="scientific">[Myrmecia] bisecta</name>
    <dbReference type="NCBI Taxonomy" id="41462"/>
    <lineage>
        <taxon>Eukaryota</taxon>
        <taxon>Viridiplantae</taxon>
        <taxon>Chlorophyta</taxon>
        <taxon>core chlorophytes</taxon>
        <taxon>Trebouxiophyceae</taxon>
        <taxon>Trebouxiales</taxon>
        <taxon>Trebouxiaceae</taxon>
        <taxon>Myrmecia</taxon>
    </lineage>
</organism>
<accession>A0AAW1PTV1</accession>
<name>A0AAW1PTV1_9CHLO</name>
<dbReference type="Pfam" id="PF00612">
    <property type="entry name" value="IQ"/>
    <property type="match status" value="2"/>
</dbReference>
<evidence type="ECO:0000313" key="4">
    <source>
        <dbReference type="Proteomes" id="UP001489004"/>
    </source>
</evidence>
<feature type="region of interest" description="Disordered" evidence="2">
    <location>
        <begin position="1"/>
        <end position="24"/>
    </location>
</feature>
<proteinExistence type="predicted"/>
<gene>
    <name evidence="3" type="ORF">WJX72_006064</name>
</gene>
<evidence type="ECO:0000256" key="1">
    <source>
        <dbReference type="SAM" id="Coils"/>
    </source>
</evidence>
<dbReference type="SMART" id="SM00015">
    <property type="entry name" value="IQ"/>
    <property type="match status" value="2"/>
</dbReference>
<dbReference type="InterPro" id="IPR027417">
    <property type="entry name" value="P-loop_NTPase"/>
</dbReference>
<dbReference type="SUPFAM" id="SSF52540">
    <property type="entry name" value="P-loop containing nucleoside triphosphate hydrolases"/>
    <property type="match status" value="1"/>
</dbReference>
<dbReference type="Proteomes" id="UP001489004">
    <property type="component" value="Unassembled WGS sequence"/>
</dbReference>